<feature type="compositionally biased region" description="Polar residues" evidence="1">
    <location>
        <begin position="10"/>
        <end position="33"/>
    </location>
</feature>
<accession>A0AAV4QS62</accession>
<reference evidence="2 3" key="1">
    <citation type="submission" date="2021-06" db="EMBL/GenBank/DDBJ databases">
        <title>Caerostris darwini draft genome.</title>
        <authorList>
            <person name="Kono N."/>
            <person name="Arakawa K."/>
        </authorList>
    </citation>
    <scope>NUCLEOTIDE SEQUENCE [LARGE SCALE GENOMIC DNA]</scope>
</reference>
<comment type="caution">
    <text evidence="2">The sequence shown here is derived from an EMBL/GenBank/DDBJ whole genome shotgun (WGS) entry which is preliminary data.</text>
</comment>
<keyword evidence="3" id="KW-1185">Reference proteome</keyword>
<proteinExistence type="predicted"/>
<gene>
    <name evidence="2" type="ORF">CDAR_184091</name>
</gene>
<evidence type="ECO:0000313" key="3">
    <source>
        <dbReference type="Proteomes" id="UP001054837"/>
    </source>
</evidence>
<name>A0AAV4QS62_9ARAC</name>
<evidence type="ECO:0000313" key="2">
    <source>
        <dbReference type="EMBL" id="GIY10962.1"/>
    </source>
</evidence>
<evidence type="ECO:0000256" key="1">
    <source>
        <dbReference type="SAM" id="MobiDB-lite"/>
    </source>
</evidence>
<sequence length="126" mass="14313">MQRGIESANKIFSSRTGTQQEIMKGPSESTSEVENSLNKLQLLFSVTGGALIFESGGGVGGGKRQQIPFGTDEESSLRKINRWEKFIHMVAWRKATHLYNVVFEFNTVLEVDRLHLKFQELRLRNV</sequence>
<dbReference type="AlphaFoldDB" id="A0AAV4QS62"/>
<organism evidence="2 3">
    <name type="scientific">Caerostris darwini</name>
    <dbReference type="NCBI Taxonomy" id="1538125"/>
    <lineage>
        <taxon>Eukaryota</taxon>
        <taxon>Metazoa</taxon>
        <taxon>Ecdysozoa</taxon>
        <taxon>Arthropoda</taxon>
        <taxon>Chelicerata</taxon>
        <taxon>Arachnida</taxon>
        <taxon>Araneae</taxon>
        <taxon>Araneomorphae</taxon>
        <taxon>Entelegynae</taxon>
        <taxon>Araneoidea</taxon>
        <taxon>Araneidae</taxon>
        <taxon>Caerostris</taxon>
    </lineage>
</organism>
<protein>
    <submittedName>
        <fullName evidence="2">Uncharacterized protein</fullName>
    </submittedName>
</protein>
<feature type="region of interest" description="Disordered" evidence="1">
    <location>
        <begin position="1"/>
        <end position="33"/>
    </location>
</feature>
<dbReference type="EMBL" id="BPLQ01004834">
    <property type="protein sequence ID" value="GIY10962.1"/>
    <property type="molecule type" value="Genomic_DNA"/>
</dbReference>
<dbReference type="Proteomes" id="UP001054837">
    <property type="component" value="Unassembled WGS sequence"/>
</dbReference>